<evidence type="ECO:0000313" key="2">
    <source>
        <dbReference type="Proteomes" id="UP001165082"/>
    </source>
</evidence>
<protein>
    <recommendedName>
        <fullName evidence="3">Fe2OG dioxygenase domain-containing protein</fullName>
    </recommendedName>
</protein>
<dbReference type="Pfam" id="PF23169">
    <property type="entry name" value="HalD"/>
    <property type="match status" value="1"/>
</dbReference>
<dbReference type="InterPro" id="IPR056470">
    <property type="entry name" value="BesD/HalB-like"/>
</dbReference>
<accession>A0A9W6ZL34</accession>
<comment type="caution">
    <text evidence="1">The sequence shown here is derived from an EMBL/GenBank/DDBJ whole genome shotgun (WGS) entry which is preliminary data.</text>
</comment>
<name>A0A9W6ZL34_9STRA</name>
<dbReference type="AlphaFoldDB" id="A0A9W6ZL34"/>
<keyword evidence="2" id="KW-1185">Reference proteome</keyword>
<dbReference type="OrthoDB" id="424053at2759"/>
<dbReference type="EMBL" id="BRXZ01004648">
    <property type="protein sequence ID" value="GMH52988.1"/>
    <property type="molecule type" value="Genomic_DNA"/>
</dbReference>
<proteinExistence type="predicted"/>
<dbReference type="Proteomes" id="UP001165082">
    <property type="component" value="Unassembled WGS sequence"/>
</dbReference>
<evidence type="ECO:0000313" key="1">
    <source>
        <dbReference type="EMBL" id="GMH52988.1"/>
    </source>
</evidence>
<reference evidence="1" key="1">
    <citation type="submission" date="2022-07" db="EMBL/GenBank/DDBJ databases">
        <title>Genome analysis of Parmales, a sister group of diatoms, reveals the evolutionary specialization of diatoms from phago-mixotrophs to photoautotrophs.</title>
        <authorList>
            <person name="Ban H."/>
            <person name="Sato S."/>
            <person name="Yoshikawa S."/>
            <person name="Kazumasa Y."/>
            <person name="Nakamura Y."/>
            <person name="Ichinomiya M."/>
            <person name="Saitoh K."/>
            <person name="Sato N."/>
            <person name="Blanc-Mathieu R."/>
            <person name="Endo H."/>
            <person name="Kuwata A."/>
            <person name="Ogata H."/>
        </authorList>
    </citation>
    <scope>NUCLEOTIDE SEQUENCE</scope>
</reference>
<gene>
    <name evidence="1" type="ORF">TrRE_jg3200</name>
</gene>
<sequence>MMRTKVASIAGDELPPGGALLSVYENVALRRCSVNVFKEGWKHSYHFDESEFSTTLMLQKPLAGGTFEYTPRLRKSQDEYAFDVVGDVIENEDTDYANLKAESSVKALQFEPGTLSIFAGRYSLHRVSNVEGPKDRLVAVFTFAREEGFKNSPEIQKLFWGRTA</sequence>
<organism evidence="1 2">
    <name type="scientific">Triparma retinervis</name>
    <dbReference type="NCBI Taxonomy" id="2557542"/>
    <lineage>
        <taxon>Eukaryota</taxon>
        <taxon>Sar</taxon>
        <taxon>Stramenopiles</taxon>
        <taxon>Ochrophyta</taxon>
        <taxon>Bolidophyceae</taxon>
        <taxon>Parmales</taxon>
        <taxon>Triparmaceae</taxon>
        <taxon>Triparma</taxon>
    </lineage>
</organism>
<evidence type="ECO:0008006" key="3">
    <source>
        <dbReference type="Google" id="ProtNLM"/>
    </source>
</evidence>